<dbReference type="GO" id="GO:0008168">
    <property type="term" value="F:methyltransferase activity"/>
    <property type="evidence" value="ECO:0007669"/>
    <property type="project" value="UniProtKB-KW"/>
</dbReference>
<dbReference type="GO" id="GO:0032259">
    <property type="term" value="P:methylation"/>
    <property type="evidence" value="ECO:0007669"/>
    <property type="project" value="UniProtKB-KW"/>
</dbReference>
<dbReference type="STRING" id="597456.A0A0L7RFQ1"/>
<dbReference type="Proteomes" id="UP000053825">
    <property type="component" value="Unassembled WGS sequence"/>
</dbReference>
<keyword evidence="3" id="KW-1185">Reference proteome</keyword>
<dbReference type="Pfam" id="PF17906">
    <property type="entry name" value="HTH_48"/>
    <property type="match status" value="1"/>
</dbReference>
<keyword evidence="2" id="KW-0808">Transferase</keyword>
<feature type="domain" description="Mos1 transposase HTH" evidence="1">
    <location>
        <begin position="4"/>
        <end position="50"/>
    </location>
</feature>
<dbReference type="EMBL" id="KQ414598">
    <property type="protein sequence ID" value="KOC69812.1"/>
    <property type="molecule type" value="Genomic_DNA"/>
</dbReference>
<name>A0A0L7RFQ1_9HYME</name>
<evidence type="ECO:0000313" key="2">
    <source>
        <dbReference type="EMBL" id="KOC69812.1"/>
    </source>
</evidence>
<evidence type="ECO:0000259" key="1">
    <source>
        <dbReference type="Pfam" id="PF17906"/>
    </source>
</evidence>
<accession>A0A0L7RFQ1</accession>
<protein>
    <submittedName>
        <fullName evidence="2">Histone-lysine N-methyltransferase SETMAR</fullName>
    </submittedName>
</protein>
<dbReference type="InterPro" id="IPR041426">
    <property type="entry name" value="Mos1_HTH"/>
</dbReference>
<organism evidence="2 3">
    <name type="scientific">Habropoda laboriosa</name>
    <dbReference type="NCBI Taxonomy" id="597456"/>
    <lineage>
        <taxon>Eukaryota</taxon>
        <taxon>Metazoa</taxon>
        <taxon>Ecdysozoa</taxon>
        <taxon>Arthropoda</taxon>
        <taxon>Hexapoda</taxon>
        <taxon>Insecta</taxon>
        <taxon>Pterygota</taxon>
        <taxon>Neoptera</taxon>
        <taxon>Endopterygota</taxon>
        <taxon>Hymenoptera</taxon>
        <taxon>Apocrita</taxon>
        <taxon>Aculeata</taxon>
        <taxon>Apoidea</taxon>
        <taxon>Anthophila</taxon>
        <taxon>Apidae</taxon>
        <taxon>Habropoda</taxon>
    </lineage>
</organism>
<keyword evidence="2" id="KW-0489">Methyltransferase</keyword>
<dbReference type="Gene3D" id="1.10.10.1450">
    <property type="match status" value="1"/>
</dbReference>
<dbReference type="AlphaFoldDB" id="A0A0L7RFQ1"/>
<gene>
    <name evidence="2" type="ORF">WH47_07022</name>
</gene>
<proteinExistence type="predicted"/>
<reference evidence="2 3" key="1">
    <citation type="submission" date="2015-07" db="EMBL/GenBank/DDBJ databases">
        <title>The genome of Habropoda laboriosa.</title>
        <authorList>
            <person name="Pan H."/>
            <person name="Kapheim K."/>
        </authorList>
    </citation>
    <scope>NUCLEOTIDE SEQUENCE [LARGE SCALE GENOMIC DNA]</scope>
    <source>
        <strain evidence="2">0110345459</strain>
    </source>
</reference>
<sequence>MNNQDIRVIFLYEIKLAKTAAEVAGNINLAFGEGYVNVRTLERSFAKFKTSDFSLENEPRGEDMITF</sequence>
<evidence type="ECO:0000313" key="3">
    <source>
        <dbReference type="Proteomes" id="UP000053825"/>
    </source>
</evidence>